<dbReference type="SUPFAM" id="SSF52374">
    <property type="entry name" value="Nucleotidylyl transferase"/>
    <property type="match status" value="1"/>
</dbReference>
<dbReference type="OrthoDB" id="9810365at2"/>
<dbReference type="SUPFAM" id="SSF47323">
    <property type="entry name" value="Anticodon-binding domain of a subclass of class I aminoacyl-tRNA synthetases"/>
    <property type="match status" value="1"/>
</dbReference>
<name>A0A3Q8ERM1_9PROT</name>
<dbReference type="SUPFAM" id="SSF46589">
    <property type="entry name" value="tRNA-binding arm"/>
    <property type="match status" value="1"/>
</dbReference>
<dbReference type="NCBIfam" id="NF004349">
    <property type="entry name" value="PRK05729.1"/>
    <property type="match status" value="1"/>
</dbReference>
<dbReference type="CDD" id="cd00817">
    <property type="entry name" value="ValRS_core"/>
    <property type="match status" value="1"/>
</dbReference>
<keyword evidence="2 9" id="KW-0436">Ligase</keyword>
<dbReference type="PRINTS" id="PR00986">
    <property type="entry name" value="TRNASYNTHVAL"/>
</dbReference>
<dbReference type="GO" id="GO:0005524">
    <property type="term" value="F:ATP binding"/>
    <property type="evidence" value="ECO:0007669"/>
    <property type="project" value="UniProtKB-UniRule"/>
</dbReference>
<dbReference type="Gene3D" id="3.90.740.10">
    <property type="entry name" value="Valyl/Leucyl/Isoleucyl-tRNA synthetase, editing domain"/>
    <property type="match status" value="1"/>
</dbReference>
<evidence type="ECO:0000256" key="9">
    <source>
        <dbReference type="HAMAP-Rule" id="MF_02004"/>
    </source>
</evidence>
<dbReference type="InterPro" id="IPR037118">
    <property type="entry name" value="Val-tRNA_synth_C_sf"/>
</dbReference>
<evidence type="ECO:0000256" key="1">
    <source>
        <dbReference type="ARBA" id="ARBA00022490"/>
    </source>
</evidence>
<dbReference type="CDD" id="cd07962">
    <property type="entry name" value="Anticodon_Ia_Val"/>
    <property type="match status" value="1"/>
</dbReference>
<dbReference type="InterPro" id="IPR001412">
    <property type="entry name" value="aa-tRNA-synth_I_CS"/>
</dbReference>
<keyword evidence="14" id="KW-1185">Reference proteome</keyword>
<dbReference type="EMBL" id="CP025628">
    <property type="protein sequence ID" value="AWD32497.1"/>
    <property type="molecule type" value="Genomic_DNA"/>
</dbReference>
<keyword evidence="7 9" id="KW-0030">Aminoacyl-tRNA synthetase</keyword>
<comment type="similarity">
    <text evidence="9">Belongs to the class-I aminoacyl-tRNA synthetase family. ValS type 1 subfamily.</text>
</comment>
<dbReference type="HAMAP" id="MF_02004">
    <property type="entry name" value="Val_tRNA_synth_type1"/>
    <property type="match status" value="1"/>
</dbReference>
<evidence type="ECO:0000256" key="8">
    <source>
        <dbReference type="ARBA" id="ARBA00047552"/>
    </source>
</evidence>
<dbReference type="Proteomes" id="UP000266796">
    <property type="component" value="Chromosome"/>
</dbReference>
<comment type="subcellular location">
    <subcellularLocation>
        <location evidence="9">Cytoplasm</location>
    </subcellularLocation>
</comment>
<dbReference type="PROSITE" id="PS00178">
    <property type="entry name" value="AA_TRNA_LIGASE_I"/>
    <property type="match status" value="1"/>
</dbReference>
<feature type="domain" description="Valyl-tRNA synthetase tRNA-binding arm" evidence="12">
    <location>
        <begin position="898"/>
        <end position="952"/>
    </location>
</feature>
<keyword evidence="4 9" id="KW-0067">ATP-binding</keyword>
<keyword evidence="5 9" id="KW-0648">Protein biosynthesis</keyword>
<feature type="domain" description="Methionyl/Valyl/Leucyl/Isoleucyl-tRNA synthetase anticodon-binding" evidence="11">
    <location>
        <begin position="690"/>
        <end position="841"/>
    </location>
</feature>
<accession>A0A3Q8ERM1</accession>
<dbReference type="PANTHER" id="PTHR11946">
    <property type="entry name" value="VALYL-TRNA SYNTHETASES"/>
    <property type="match status" value="1"/>
</dbReference>
<keyword evidence="3 9" id="KW-0547">Nucleotide-binding</keyword>
<organism evidence="13 14">
    <name type="scientific">Candidatus Kinetoplastidibacterium kentomonadis</name>
    <dbReference type="NCBI Taxonomy" id="1576550"/>
    <lineage>
        <taxon>Bacteria</taxon>
        <taxon>Pseudomonadati</taxon>
        <taxon>Pseudomonadota</taxon>
        <taxon>Betaproteobacteria</taxon>
        <taxon>Candidatus Kinetoplastidibacterium</taxon>
    </lineage>
</organism>
<feature type="domain" description="Aminoacyl-tRNA synthetase class Ia" evidence="10">
    <location>
        <begin position="32"/>
        <end position="646"/>
    </location>
</feature>
<feature type="short sequence motif" description="'KMSKS' region" evidence="9">
    <location>
        <begin position="569"/>
        <end position="573"/>
    </location>
</feature>
<keyword evidence="1 9" id="KW-0963">Cytoplasm</keyword>
<dbReference type="Pfam" id="PF00133">
    <property type="entry name" value="tRNA-synt_1"/>
    <property type="match status" value="1"/>
</dbReference>
<dbReference type="InterPro" id="IPR010978">
    <property type="entry name" value="tRNA-bd_arm"/>
</dbReference>
<reference evidence="13 14" key="1">
    <citation type="journal article" date="2018" name="Parasitology">
        <title>The reduced genome of Candidatus Kinetoplastibacterium sorsogonicusi, the endosymbiont of Kentomonas sorsogonicus (Trypanosomatidae): loss of the haem-synthesis pathway.</title>
        <authorList>
            <person name="Silva F.M."/>
            <person name="Kostygov A.Y."/>
            <person name="Spodareva V.V."/>
            <person name="Butenko A."/>
            <person name="Tossou R."/>
            <person name="Lukes J."/>
            <person name="Yurchenko V."/>
            <person name="Alves J.M.P."/>
        </authorList>
    </citation>
    <scope>NUCLEOTIDE SEQUENCE [LARGE SCALE GENOMIC DNA]</scope>
    <source>
        <strain evidence="13 14">MF-08</strain>
    </source>
</reference>
<dbReference type="EC" id="6.1.1.9" evidence="9"/>
<dbReference type="InterPro" id="IPR002300">
    <property type="entry name" value="aa-tRNA-synth_Ia"/>
</dbReference>
<keyword evidence="6 9" id="KW-0175">Coiled coil</keyword>
<dbReference type="GO" id="GO:0005829">
    <property type="term" value="C:cytosol"/>
    <property type="evidence" value="ECO:0007669"/>
    <property type="project" value="TreeGrafter"/>
</dbReference>
<dbReference type="InterPro" id="IPR014729">
    <property type="entry name" value="Rossmann-like_a/b/a_fold"/>
</dbReference>
<evidence type="ECO:0000313" key="14">
    <source>
        <dbReference type="Proteomes" id="UP000266796"/>
    </source>
</evidence>
<comment type="domain">
    <text evidence="9">The C-terminal coiled-coil domain is crucial for aminoacylation activity.</text>
</comment>
<dbReference type="KEGG" id="kso:CKSOR_00380"/>
<dbReference type="AlphaFoldDB" id="A0A3Q8ERM1"/>
<dbReference type="InterPro" id="IPR009080">
    <property type="entry name" value="tRNAsynth_Ia_anticodon-bd"/>
</dbReference>
<dbReference type="GO" id="GO:0004832">
    <property type="term" value="F:valine-tRNA ligase activity"/>
    <property type="evidence" value="ECO:0007669"/>
    <property type="project" value="UniProtKB-UniRule"/>
</dbReference>
<dbReference type="Pfam" id="PF08264">
    <property type="entry name" value="Anticodon_1"/>
    <property type="match status" value="1"/>
</dbReference>
<evidence type="ECO:0000256" key="2">
    <source>
        <dbReference type="ARBA" id="ARBA00022598"/>
    </source>
</evidence>
<dbReference type="FunFam" id="1.10.730.10:FF:000009">
    <property type="entry name" value="Valine--tRNA ligase, mitochondrial"/>
    <property type="match status" value="1"/>
</dbReference>
<comment type="function">
    <text evidence="9">Catalyzes the attachment of valine to tRNA(Val). As ValRS can inadvertently accommodate and process structurally similar amino acids such as threonine, to avoid such errors, it has a 'posttransfer' editing activity that hydrolyzes mischarged Thr-tRNA(Val) in a tRNA-dependent manner.</text>
</comment>
<feature type="binding site" evidence="9">
    <location>
        <position position="572"/>
    </location>
    <ligand>
        <name>ATP</name>
        <dbReference type="ChEBI" id="CHEBI:30616"/>
    </ligand>
</feature>
<dbReference type="InterPro" id="IPR013155">
    <property type="entry name" value="M/V/L/I-tRNA-synth_anticd-bd"/>
</dbReference>
<evidence type="ECO:0000259" key="12">
    <source>
        <dbReference type="Pfam" id="PF10458"/>
    </source>
</evidence>
<evidence type="ECO:0000256" key="3">
    <source>
        <dbReference type="ARBA" id="ARBA00022741"/>
    </source>
</evidence>
<dbReference type="RefSeq" id="WP_108673904.1">
    <property type="nucleotide sequence ID" value="NZ_CP025628.1"/>
</dbReference>
<comment type="catalytic activity">
    <reaction evidence="8 9">
        <text>tRNA(Val) + L-valine + ATP = L-valyl-tRNA(Val) + AMP + diphosphate</text>
        <dbReference type="Rhea" id="RHEA:10704"/>
        <dbReference type="Rhea" id="RHEA-COMP:9672"/>
        <dbReference type="Rhea" id="RHEA-COMP:9708"/>
        <dbReference type="ChEBI" id="CHEBI:30616"/>
        <dbReference type="ChEBI" id="CHEBI:33019"/>
        <dbReference type="ChEBI" id="CHEBI:57762"/>
        <dbReference type="ChEBI" id="CHEBI:78442"/>
        <dbReference type="ChEBI" id="CHEBI:78537"/>
        <dbReference type="ChEBI" id="CHEBI:456215"/>
        <dbReference type="EC" id="6.1.1.9"/>
    </reaction>
</comment>
<evidence type="ECO:0000256" key="4">
    <source>
        <dbReference type="ARBA" id="ARBA00022840"/>
    </source>
</evidence>
<feature type="short sequence motif" description="'HIGH' region" evidence="9">
    <location>
        <begin position="64"/>
        <end position="74"/>
    </location>
</feature>
<protein>
    <recommendedName>
        <fullName evidence="9">Valine--tRNA ligase</fullName>
        <ecNumber evidence="9">6.1.1.9</ecNumber>
    </recommendedName>
    <alternativeName>
        <fullName evidence="9">Valyl-tRNA synthetase</fullName>
        <shortName evidence="9">ValRS</shortName>
    </alternativeName>
</protein>
<dbReference type="Gene3D" id="1.10.287.380">
    <property type="entry name" value="Valyl-tRNA synthetase, C-terminal domain"/>
    <property type="match status" value="1"/>
</dbReference>
<dbReference type="Gene3D" id="1.10.730.10">
    <property type="entry name" value="Isoleucyl-tRNA Synthetase, Domain 1"/>
    <property type="match status" value="1"/>
</dbReference>
<dbReference type="InterPro" id="IPR009008">
    <property type="entry name" value="Val/Leu/Ile-tRNA-synth_edit"/>
</dbReference>
<comment type="subunit">
    <text evidence="9">Monomer.</text>
</comment>
<dbReference type="GO" id="GO:0006438">
    <property type="term" value="P:valyl-tRNA aminoacylation"/>
    <property type="evidence" value="ECO:0007669"/>
    <property type="project" value="UniProtKB-UniRule"/>
</dbReference>
<evidence type="ECO:0000256" key="7">
    <source>
        <dbReference type="ARBA" id="ARBA00023146"/>
    </source>
</evidence>
<evidence type="ECO:0000259" key="10">
    <source>
        <dbReference type="Pfam" id="PF00133"/>
    </source>
</evidence>
<dbReference type="SUPFAM" id="SSF50677">
    <property type="entry name" value="ValRS/IleRS/LeuRS editing domain"/>
    <property type="match status" value="1"/>
</dbReference>
<gene>
    <name evidence="9 13" type="primary">valS</name>
    <name evidence="13" type="ORF">CKSOR_00380</name>
</gene>
<dbReference type="NCBIfam" id="TIGR00422">
    <property type="entry name" value="valS"/>
    <property type="match status" value="1"/>
</dbReference>
<dbReference type="GO" id="GO:0002161">
    <property type="term" value="F:aminoacyl-tRNA deacylase activity"/>
    <property type="evidence" value="ECO:0007669"/>
    <property type="project" value="InterPro"/>
</dbReference>
<dbReference type="Pfam" id="PF10458">
    <property type="entry name" value="Val_tRNA-synt_C"/>
    <property type="match status" value="1"/>
</dbReference>
<proteinExistence type="inferred from homology"/>
<dbReference type="InterPro" id="IPR002303">
    <property type="entry name" value="Valyl-tRNA_ligase"/>
</dbReference>
<dbReference type="PANTHER" id="PTHR11946:SF93">
    <property type="entry name" value="VALINE--TRNA LIGASE, CHLOROPLASTIC_MITOCHONDRIAL 2"/>
    <property type="match status" value="1"/>
</dbReference>
<dbReference type="InterPro" id="IPR033705">
    <property type="entry name" value="Anticodon_Ia_Val"/>
</dbReference>
<evidence type="ECO:0000256" key="6">
    <source>
        <dbReference type="ARBA" id="ARBA00023054"/>
    </source>
</evidence>
<comment type="domain">
    <text evidence="9">ValRS has two distinct active sites: one for aminoacylation and one for editing. The misactivated threonine is translocated from the active site to the editing site.</text>
</comment>
<sequence>MILNTKNELNHNTSINDADIAKNFDPNEIETKIYSQWEKNGYFRADFNKACENHGAYVIQSPPPNVTGTLHMGHAFNNTIIDILIRYNRMHGKDALLIPGTDHAGIATQIVVERNLEANNIFKNDLGREQFIQEIWKWKNRSKSNITNQIKRLGISADWSQEYFTMDDNFSKGVIETFVRLYNQGLIYKGTKMVNWDPKLLTAVSDLEVQYKEVNCSMYYIQYLFIDQNDEIIDQNGNKIKGILIATTRPETIFADTAICVHPDDSRYKHLIGKYVAIPLSNKKIKIISDNFVDKEFGTGCVKITGAHDFNDYECSKRHNLPLTCIFTKQAHLNDQVPEKFRGLDRYIARKKVIKELEDNNFLFKVSTYKTTVPIGDRSGVTLEPMLTNQWFVAVNKKTNFGSFYQKSLAEIALNVVSNNSIKFYPESWTKIYNKWLNNIQDWCISRQIWWGHQIPAWYSEDGKIFVARNEKEAEILAKEAGVVGKLRRDQDVLDTWFSSAIVPFISLKWPNNSEYLNKYFPSTILVTGFDIIFFWVTRMIMLTTYLTGNIPFHNVYIHGLIRDHEGQKMSKSKGNTIDPIDLIDGISLDKLIIKRTTGLMNPKLAEQIKKHTIKNFPNGIQSFGTDALRFTMASYASLGRDINFDIKRCEGYRNFCNKIWNATRFVLINRPKESLNFKYFEKNKLSFIDNWILSELQYLKLEIKKGFEDNRLDNVANSIYKFIWEEYCDWYLECAKIQLKIGDKNTILATYFTLITVLEEILRLLHPIMPYITEELWQKVIHNINGTKNTSICIQEYPVFQEKNLDQLSINKMLMLKKYVESIRILRSKMNISPAQKISAFIETEDTNNLEIYKNYIISLSKLSSLDIVNDLPNNDSIVHVIEKNRIMLDIKINIFDEMLKIEKEIFDIQNIISKIHEKLNNINFIKKAPKNIIDKEKMLLEKNLLLLNKLKYQYSVYKNQEN</sequence>
<dbReference type="Gene3D" id="3.40.50.620">
    <property type="entry name" value="HUPs"/>
    <property type="match status" value="2"/>
</dbReference>
<dbReference type="InterPro" id="IPR019499">
    <property type="entry name" value="Val-tRNA_synth_tRNA-bd"/>
</dbReference>
<evidence type="ECO:0000256" key="5">
    <source>
        <dbReference type="ARBA" id="ARBA00022917"/>
    </source>
</evidence>
<evidence type="ECO:0000313" key="13">
    <source>
        <dbReference type="EMBL" id="AWD32497.1"/>
    </source>
</evidence>
<dbReference type="FunFam" id="3.40.50.620:FF:000020">
    <property type="entry name" value="Valine--tRNA ligase, mitochondrial"/>
    <property type="match status" value="1"/>
</dbReference>
<evidence type="ECO:0000259" key="11">
    <source>
        <dbReference type="Pfam" id="PF08264"/>
    </source>
</evidence>